<keyword evidence="16" id="KW-1185">Reference proteome</keyword>
<evidence type="ECO:0000313" key="15">
    <source>
        <dbReference type="EMBL" id="GIO50759.1"/>
    </source>
</evidence>
<keyword evidence="12" id="KW-0812">Transmembrane</keyword>
<keyword evidence="6" id="KW-0808">Transferase</keyword>
<dbReference type="InterPro" id="IPR036097">
    <property type="entry name" value="HisK_dim/P_sf"/>
</dbReference>
<dbReference type="Pfam" id="PF00512">
    <property type="entry name" value="HisKA"/>
    <property type="match status" value="1"/>
</dbReference>
<keyword evidence="9" id="KW-0067">ATP-binding</keyword>
<sequence length="349" mass="39494">MMFWQKAWRILALIIVFLLCWSMGFLLVFWLNGGAGTSSLANDYVRQGLALVIGGLLEFIVLLIYFKLKPKTHRLFFQNMTEVLQQIGKGDYKVQVDTDPKRIGPYEPVASSINQMAEDLGRLERMRQEFISNVSHEIQSPLTSISGFSRELLDNDTLDDKERKEILEIIELESKRISKLSRNLLRLTSLESEQYPFEPKRYRLDRQLRAVVLACEPQWVEKKLNMDIELASVTVFADEDTLNQVWINLLNNSIKFTPAGGTISISLQQRKRGSVVIFRDNGCGIGKADIPYVFDRFYKADKSRNREAGGSGLGLSIVKKIIDMHHGGITVNSSIGEGAVFTVTLPISS</sequence>
<dbReference type="InterPro" id="IPR005467">
    <property type="entry name" value="His_kinase_dom"/>
</dbReference>
<feature type="transmembrane region" description="Helical" evidence="12">
    <location>
        <begin position="7"/>
        <end position="32"/>
    </location>
</feature>
<keyword evidence="7" id="KW-0547">Nucleotide-binding</keyword>
<protein>
    <recommendedName>
        <fullName evidence="3">histidine kinase</fullName>
        <ecNumber evidence="3">2.7.13.3</ecNumber>
    </recommendedName>
</protein>
<dbReference type="PROSITE" id="PS50885">
    <property type="entry name" value="HAMP"/>
    <property type="match status" value="1"/>
</dbReference>
<keyword evidence="4" id="KW-1003">Cell membrane</keyword>
<evidence type="ECO:0000256" key="2">
    <source>
        <dbReference type="ARBA" id="ARBA00004651"/>
    </source>
</evidence>
<dbReference type="Gene3D" id="3.30.565.10">
    <property type="entry name" value="Histidine kinase-like ATPase, C-terminal domain"/>
    <property type="match status" value="1"/>
</dbReference>
<evidence type="ECO:0000256" key="11">
    <source>
        <dbReference type="ARBA" id="ARBA00023136"/>
    </source>
</evidence>
<name>A0A919YHT9_9BACL</name>
<dbReference type="SMART" id="SM00388">
    <property type="entry name" value="HisKA"/>
    <property type="match status" value="1"/>
</dbReference>
<evidence type="ECO:0000256" key="10">
    <source>
        <dbReference type="ARBA" id="ARBA00023012"/>
    </source>
</evidence>
<dbReference type="SMART" id="SM00387">
    <property type="entry name" value="HATPase_c"/>
    <property type="match status" value="1"/>
</dbReference>
<feature type="domain" description="HAMP" evidence="14">
    <location>
        <begin position="78"/>
        <end position="125"/>
    </location>
</feature>
<dbReference type="InterPro" id="IPR003660">
    <property type="entry name" value="HAMP_dom"/>
</dbReference>
<feature type="domain" description="Histidine kinase" evidence="13">
    <location>
        <begin position="133"/>
        <end position="349"/>
    </location>
</feature>
<comment type="catalytic activity">
    <reaction evidence="1">
        <text>ATP + protein L-histidine = ADP + protein N-phospho-L-histidine.</text>
        <dbReference type="EC" id="2.7.13.3"/>
    </reaction>
</comment>
<dbReference type="Pfam" id="PF02518">
    <property type="entry name" value="HATPase_c"/>
    <property type="match status" value="1"/>
</dbReference>
<evidence type="ECO:0000256" key="6">
    <source>
        <dbReference type="ARBA" id="ARBA00022679"/>
    </source>
</evidence>
<organism evidence="15 16">
    <name type="scientific">Paenibacillus azoreducens</name>
    <dbReference type="NCBI Taxonomy" id="116718"/>
    <lineage>
        <taxon>Bacteria</taxon>
        <taxon>Bacillati</taxon>
        <taxon>Bacillota</taxon>
        <taxon>Bacilli</taxon>
        <taxon>Bacillales</taxon>
        <taxon>Paenibacillaceae</taxon>
        <taxon>Paenibacillus</taxon>
    </lineage>
</organism>
<feature type="transmembrane region" description="Helical" evidence="12">
    <location>
        <begin position="44"/>
        <end position="66"/>
    </location>
</feature>
<evidence type="ECO:0000256" key="8">
    <source>
        <dbReference type="ARBA" id="ARBA00022777"/>
    </source>
</evidence>
<dbReference type="GO" id="GO:0005886">
    <property type="term" value="C:plasma membrane"/>
    <property type="evidence" value="ECO:0007669"/>
    <property type="project" value="UniProtKB-SubCell"/>
</dbReference>
<keyword evidence="5" id="KW-0597">Phosphoprotein</keyword>
<dbReference type="CDD" id="cd00082">
    <property type="entry name" value="HisKA"/>
    <property type="match status" value="1"/>
</dbReference>
<keyword evidence="11 12" id="KW-0472">Membrane</keyword>
<dbReference type="InterPro" id="IPR003661">
    <property type="entry name" value="HisK_dim/P_dom"/>
</dbReference>
<dbReference type="PRINTS" id="PR00344">
    <property type="entry name" value="BCTRLSENSOR"/>
</dbReference>
<proteinExistence type="predicted"/>
<evidence type="ECO:0000256" key="7">
    <source>
        <dbReference type="ARBA" id="ARBA00022741"/>
    </source>
</evidence>
<dbReference type="EMBL" id="BORT01000037">
    <property type="protein sequence ID" value="GIO50759.1"/>
    <property type="molecule type" value="Genomic_DNA"/>
</dbReference>
<dbReference type="EC" id="2.7.13.3" evidence="3"/>
<dbReference type="GO" id="GO:0005524">
    <property type="term" value="F:ATP binding"/>
    <property type="evidence" value="ECO:0007669"/>
    <property type="project" value="UniProtKB-KW"/>
</dbReference>
<evidence type="ECO:0000313" key="16">
    <source>
        <dbReference type="Proteomes" id="UP000682811"/>
    </source>
</evidence>
<evidence type="ECO:0000256" key="1">
    <source>
        <dbReference type="ARBA" id="ARBA00000085"/>
    </source>
</evidence>
<evidence type="ECO:0000256" key="4">
    <source>
        <dbReference type="ARBA" id="ARBA00022475"/>
    </source>
</evidence>
<dbReference type="CDD" id="cd00075">
    <property type="entry name" value="HATPase"/>
    <property type="match status" value="1"/>
</dbReference>
<keyword evidence="12" id="KW-1133">Transmembrane helix</keyword>
<evidence type="ECO:0000256" key="12">
    <source>
        <dbReference type="SAM" id="Phobius"/>
    </source>
</evidence>
<dbReference type="SUPFAM" id="SSF47384">
    <property type="entry name" value="Homodimeric domain of signal transducing histidine kinase"/>
    <property type="match status" value="1"/>
</dbReference>
<dbReference type="PANTHER" id="PTHR43711:SF1">
    <property type="entry name" value="HISTIDINE KINASE 1"/>
    <property type="match status" value="1"/>
</dbReference>
<dbReference type="CDD" id="cd06225">
    <property type="entry name" value="HAMP"/>
    <property type="match status" value="1"/>
</dbReference>
<dbReference type="PANTHER" id="PTHR43711">
    <property type="entry name" value="TWO-COMPONENT HISTIDINE KINASE"/>
    <property type="match status" value="1"/>
</dbReference>
<dbReference type="FunFam" id="3.30.565.10:FF:000006">
    <property type="entry name" value="Sensor histidine kinase WalK"/>
    <property type="match status" value="1"/>
</dbReference>
<dbReference type="FunFam" id="1.10.287.130:FF:000001">
    <property type="entry name" value="Two-component sensor histidine kinase"/>
    <property type="match status" value="1"/>
</dbReference>
<dbReference type="InterPro" id="IPR004358">
    <property type="entry name" value="Sig_transdc_His_kin-like_C"/>
</dbReference>
<evidence type="ECO:0000256" key="5">
    <source>
        <dbReference type="ARBA" id="ARBA00022553"/>
    </source>
</evidence>
<accession>A0A919YHT9</accession>
<keyword evidence="10" id="KW-0902">Two-component regulatory system</keyword>
<dbReference type="InterPro" id="IPR003594">
    <property type="entry name" value="HATPase_dom"/>
</dbReference>
<dbReference type="GO" id="GO:0000155">
    <property type="term" value="F:phosphorelay sensor kinase activity"/>
    <property type="evidence" value="ECO:0007669"/>
    <property type="project" value="InterPro"/>
</dbReference>
<dbReference type="SUPFAM" id="SSF55874">
    <property type="entry name" value="ATPase domain of HSP90 chaperone/DNA topoisomerase II/histidine kinase"/>
    <property type="match status" value="1"/>
</dbReference>
<reference evidence="15 16" key="1">
    <citation type="submission" date="2021-03" db="EMBL/GenBank/DDBJ databases">
        <title>Antimicrobial resistance genes in bacteria isolated from Japanese honey, and their potential for conferring macrolide and lincosamide resistance in the American foulbrood pathogen Paenibacillus larvae.</title>
        <authorList>
            <person name="Okamoto M."/>
            <person name="Kumagai M."/>
            <person name="Kanamori H."/>
            <person name="Takamatsu D."/>
        </authorList>
    </citation>
    <scope>NUCLEOTIDE SEQUENCE [LARGE SCALE GENOMIC DNA]</scope>
    <source>
        <strain evidence="15 16">J34TS1</strain>
    </source>
</reference>
<gene>
    <name evidence="15" type="ORF">J34TS1_55240</name>
</gene>
<evidence type="ECO:0000256" key="3">
    <source>
        <dbReference type="ARBA" id="ARBA00012438"/>
    </source>
</evidence>
<comment type="subcellular location">
    <subcellularLocation>
        <location evidence="2">Cell membrane</location>
        <topology evidence="2">Multi-pass membrane protein</topology>
    </subcellularLocation>
</comment>
<evidence type="ECO:0000256" key="9">
    <source>
        <dbReference type="ARBA" id="ARBA00022840"/>
    </source>
</evidence>
<comment type="caution">
    <text evidence="15">The sequence shown here is derived from an EMBL/GenBank/DDBJ whole genome shotgun (WGS) entry which is preliminary data.</text>
</comment>
<dbReference type="AlphaFoldDB" id="A0A919YHT9"/>
<dbReference type="RefSeq" id="WP_212980873.1">
    <property type="nucleotide sequence ID" value="NZ_AP025343.1"/>
</dbReference>
<evidence type="ECO:0000259" key="14">
    <source>
        <dbReference type="PROSITE" id="PS50885"/>
    </source>
</evidence>
<dbReference type="PROSITE" id="PS50109">
    <property type="entry name" value="HIS_KIN"/>
    <property type="match status" value="1"/>
</dbReference>
<dbReference type="Gene3D" id="1.10.287.130">
    <property type="match status" value="1"/>
</dbReference>
<dbReference type="InterPro" id="IPR050736">
    <property type="entry name" value="Sensor_HK_Regulatory"/>
</dbReference>
<keyword evidence="8 15" id="KW-0418">Kinase</keyword>
<dbReference type="Proteomes" id="UP000682811">
    <property type="component" value="Unassembled WGS sequence"/>
</dbReference>
<evidence type="ECO:0000259" key="13">
    <source>
        <dbReference type="PROSITE" id="PS50109"/>
    </source>
</evidence>
<dbReference type="InterPro" id="IPR036890">
    <property type="entry name" value="HATPase_C_sf"/>
</dbReference>